<dbReference type="AlphaFoldDB" id="A0A841J094"/>
<accession>A0A841J094</accession>
<proteinExistence type="predicted"/>
<evidence type="ECO:0000313" key="1">
    <source>
        <dbReference type="EMBL" id="MBB6121781.1"/>
    </source>
</evidence>
<dbReference type="Proteomes" id="UP000536604">
    <property type="component" value="Unassembled WGS sequence"/>
</dbReference>
<dbReference type="RefSeq" id="WP_184293232.1">
    <property type="nucleotide sequence ID" value="NZ_JACHJO010000012.1"/>
</dbReference>
<name>A0A841J094_9ACTN</name>
<protein>
    <recommendedName>
        <fullName evidence="3">Immunity protein 49 of polymorphic toxin system</fullName>
    </recommendedName>
</protein>
<organism evidence="1 2">
    <name type="scientific">Nocardiopsis algeriensis</name>
    <dbReference type="NCBI Taxonomy" id="1478215"/>
    <lineage>
        <taxon>Bacteria</taxon>
        <taxon>Bacillati</taxon>
        <taxon>Actinomycetota</taxon>
        <taxon>Actinomycetes</taxon>
        <taxon>Streptosporangiales</taxon>
        <taxon>Nocardiopsidaceae</taxon>
        <taxon>Nocardiopsis</taxon>
    </lineage>
</organism>
<sequence length="295" mass="32924">MKYRVPSHRIDEPAYRLKEKEFQEKRAEKIDSLSQSTLSASMTASTVYRYAQIALTLDPEAGELETWEAWTAAMQVYNALFELSSAPEGTEVKCMIDHGTHTLTATGPRHFTNAGNWEVAFFLALTCRDEKRLRALCEFPVDVLRESARKGGISYNEYAYHWVSALQAFVLNRPGTAEHLARAIELSDPRNGAFGGDILDKLVFPQMNAFRHFAGGDSAAFNEALAEGLTAFGSYHTATPERAEDIDGVVPLGLLALACWAHDHHQHHREFTLEVESGYLPKYILDGGWVGEFPV</sequence>
<dbReference type="InterPro" id="IPR029074">
    <property type="entry name" value="Imm49"/>
</dbReference>
<evidence type="ECO:0008006" key="3">
    <source>
        <dbReference type="Google" id="ProtNLM"/>
    </source>
</evidence>
<reference evidence="1 2" key="1">
    <citation type="submission" date="2020-08" db="EMBL/GenBank/DDBJ databases">
        <title>Genomic Encyclopedia of Type Strains, Phase III (KMG-III): the genomes of soil and plant-associated and newly described type strains.</title>
        <authorList>
            <person name="Whitman W."/>
        </authorList>
    </citation>
    <scope>NUCLEOTIDE SEQUENCE [LARGE SCALE GENOMIC DNA]</scope>
    <source>
        <strain evidence="1 2">CECT 8712</strain>
    </source>
</reference>
<keyword evidence="2" id="KW-1185">Reference proteome</keyword>
<evidence type="ECO:0000313" key="2">
    <source>
        <dbReference type="Proteomes" id="UP000536604"/>
    </source>
</evidence>
<dbReference type="EMBL" id="JACHJO010000012">
    <property type="protein sequence ID" value="MBB6121781.1"/>
    <property type="molecule type" value="Genomic_DNA"/>
</dbReference>
<comment type="caution">
    <text evidence="1">The sequence shown here is derived from an EMBL/GenBank/DDBJ whole genome shotgun (WGS) entry which is preliminary data.</text>
</comment>
<dbReference type="Pfam" id="PF15575">
    <property type="entry name" value="Imm49"/>
    <property type="match status" value="1"/>
</dbReference>
<gene>
    <name evidence="1" type="ORF">FHS13_003760</name>
</gene>